<dbReference type="InterPro" id="IPR025048">
    <property type="entry name" value="DUF3987"/>
</dbReference>
<reference evidence="1 2" key="1">
    <citation type="submission" date="2019-12" db="EMBL/GenBank/DDBJ databases">
        <authorList>
            <person name="Xu J."/>
        </authorList>
    </citation>
    <scope>NUCLEOTIDE SEQUENCE [LARGE SCALE GENOMIC DNA]</scope>
    <source>
        <strain evidence="1 2">HX-5-24</strain>
    </source>
</reference>
<keyword evidence="2" id="KW-1185">Reference proteome</keyword>
<organism evidence="1 2">
    <name type="scientific">Noviluteimonas gilva</name>
    <dbReference type="NCBI Taxonomy" id="2682097"/>
    <lineage>
        <taxon>Bacteria</taxon>
        <taxon>Pseudomonadati</taxon>
        <taxon>Pseudomonadota</taxon>
        <taxon>Gammaproteobacteria</taxon>
        <taxon>Lysobacterales</taxon>
        <taxon>Lysobacteraceae</taxon>
        <taxon>Noviluteimonas</taxon>
    </lineage>
</organism>
<dbReference type="AlphaFoldDB" id="A0A7C9HU40"/>
<dbReference type="EMBL" id="WOXT01000001">
    <property type="protein sequence ID" value="MUV13358.1"/>
    <property type="molecule type" value="Genomic_DNA"/>
</dbReference>
<sequence length="470" mass="52878">MYPRQYFACPIEALPDLLYSAAYDVRTLEDDVPAECLLTDAIAACAAAVHRCHDVRGLDARTMPSTVNTLALVPSGLGKGTSFSCFFQAFNAHATENHLQAIEAQDGQVQEKGKGKAREQDGLILQEVSYRALMECLHGINRNTTIQHEDGSSFLESDLVRKYIDKLTQTWSGNPPLKHKVYRTDLIAVGGRCSFGFRIQPKLYYPVLKKTSNASFHQGLWPRAIAACYDPERFQTPITYMPVPRSTGGMADLTARLEELLAQADERHAAGLTDRMIVVLGKEAATFMHELKFRMKQWRHTEYADIDEAAARAWENTLRVAAVFHIVCVGKGEISLEMVERAWIIVEWSLTQHRLIFVEANRPPPKPVLVRLMKAPKPPEHQQRLNADMQFMLDAICARAAYYQRERVLVGEVMLLSGFHQTRFLKTLGWLITGGYVEMEGNGEHASVRLTQPRFLGIAQGFSQSVYHGK</sequence>
<dbReference type="Pfam" id="PF13148">
    <property type="entry name" value="DUF3987"/>
    <property type="match status" value="1"/>
</dbReference>
<dbReference type="Proteomes" id="UP000479692">
    <property type="component" value="Unassembled WGS sequence"/>
</dbReference>
<comment type="caution">
    <text evidence="1">The sequence shown here is derived from an EMBL/GenBank/DDBJ whole genome shotgun (WGS) entry which is preliminary data.</text>
</comment>
<proteinExistence type="predicted"/>
<evidence type="ECO:0000313" key="2">
    <source>
        <dbReference type="Proteomes" id="UP000479692"/>
    </source>
</evidence>
<gene>
    <name evidence="1" type="ORF">GN331_03965</name>
</gene>
<evidence type="ECO:0000313" key="1">
    <source>
        <dbReference type="EMBL" id="MUV13358.1"/>
    </source>
</evidence>
<protein>
    <submittedName>
        <fullName evidence="1">DUF3987 domain-containing protein</fullName>
    </submittedName>
</protein>
<name>A0A7C9HU40_9GAMM</name>
<dbReference type="RefSeq" id="WP_156640506.1">
    <property type="nucleotide sequence ID" value="NZ_WOXT01000001.1"/>
</dbReference>
<accession>A0A7C9HU40</accession>